<evidence type="ECO:0000313" key="2">
    <source>
        <dbReference type="Proteomes" id="UP000214684"/>
    </source>
</evidence>
<sequence>MSCWGLKQNAFSLYIILPRNVKRGSLKILWQKVSNLKPNVPRLCYKTEKINFRELSTASWLFAIEGLLLNDQNSTNSTKFVVYEIKK</sequence>
<dbReference type="EMBL" id="MUGS01000038">
    <property type="protein sequence ID" value="OXG03641.1"/>
    <property type="molecule type" value="Genomic_DNA"/>
</dbReference>
<keyword evidence="2" id="KW-1185">Reference proteome</keyword>
<proteinExistence type="predicted"/>
<organism evidence="1 2">
    <name type="scientific">Flavobacterium araucananum</name>
    <dbReference type="NCBI Taxonomy" id="946678"/>
    <lineage>
        <taxon>Bacteria</taxon>
        <taxon>Pseudomonadati</taxon>
        <taxon>Bacteroidota</taxon>
        <taxon>Flavobacteriia</taxon>
        <taxon>Flavobacteriales</taxon>
        <taxon>Flavobacteriaceae</taxon>
        <taxon>Flavobacterium</taxon>
    </lineage>
</organism>
<reference evidence="1 2" key="1">
    <citation type="submission" date="2016-11" db="EMBL/GenBank/DDBJ databases">
        <title>Whole genomes of Flavobacteriaceae.</title>
        <authorList>
            <person name="Stine C."/>
            <person name="Li C."/>
            <person name="Tadesse D."/>
        </authorList>
    </citation>
    <scope>NUCLEOTIDE SEQUENCE [LARGE SCALE GENOMIC DNA]</scope>
    <source>
        <strain evidence="1 2">DSM 24704</strain>
    </source>
</reference>
<gene>
    <name evidence="1" type="ORF">B0A64_17155</name>
</gene>
<comment type="caution">
    <text evidence="1">The sequence shown here is derived from an EMBL/GenBank/DDBJ whole genome shotgun (WGS) entry which is preliminary data.</text>
</comment>
<accession>A0A227P188</accession>
<name>A0A227P188_9FLAO</name>
<dbReference type="AlphaFoldDB" id="A0A227P188"/>
<protein>
    <submittedName>
        <fullName evidence="1">Uncharacterized protein</fullName>
    </submittedName>
</protein>
<evidence type="ECO:0000313" key="1">
    <source>
        <dbReference type="EMBL" id="OXG03641.1"/>
    </source>
</evidence>
<dbReference type="Proteomes" id="UP000214684">
    <property type="component" value="Unassembled WGS sequence"/>
</dbReference>